<feature type="compositionally biased region" description="Basic and acidic residues" evidence="1">
    <location>
        <begin position="308"/>
        <end position="323"/>
    </location>
</feature>
<feature type="region of interest" description="Disordered" evidence="1">
    <location>
        <begin position="38"/>
        <end position="73"/>
    </location>
</feature>
<feature type="compositionally biased region" description="Acidic residues" evidence="1">
    <location>
        <begin position="324"/>
        <end position="340"/>
    </location>
</feature>
<proteinExistence type="predicted"/>
<reference evidence="2" key="1">
    <citation type="submission" date="2023-01" db="EMBL/GenBank/DDBJ databases">
        <title>Metagenome sequencing of chrysophaentin producing Chrysophaeum taylorii.</title>
        <authorList>
            <person name="Davison J."/>
            <person name="Bewley C."/>
        </authorList>
    </citation>
    <scope>NUCLEOTIDE SEQUENCE</scope>
    <source>
        <strain evidence="2">NIES-1699</strain>
    </source>
</reference>
<gene>
    <name evidence="2" type="ORF">CTAYLR_001465</name>
</gene>
<feature type="compositionally biased region" description="Basic and acidic residues" evidence="1">
    <location>
        <begin position="205"/>
        <end position="214"/>
    </location>
</feature>
<comment type="caution">
    <text evidence="2">The sequence shown here is derived from an EMBL/GenBank/DDBJ whole genome shotgun (WGS) entry which is preliminary data.</text>
</comment>
<sequence>MFTSPRQQRALKRITVDMDKHQEMLNRLNEQSNKIAAVRKASPFKQGQAETPTRGETKEAPLKSAAKLGSPCPVAEQKSRAAVFTQERQRLDRLERRLDADAAVALAAAKVEAAAASCSRKLVEDEEKEKPPAAPVEEAKAPAEEVDEADEEDVRLRAEEGALKAAAVAAAARVEAAAARVEAAAAAKKPAVAKKKVWVPTSTPKNKEEKKWYESPKPAVEYTSETREPPETRPTMSAYRTGWSSTPSVNNKDAYVRPTSGFTSSGQYAWNHFLPKPKRDDADDDDDATTNSPVVVMETVDETPEPTPLKEEKAPEPPPRDYDEPAEENLETESESDSDDERQPTWQQTARRRSDHRRATFGTTTADKQDDYDERDKLVDEDLAATRVAEHASRLLASDPLAVQRATKVAVSEACRTVATEDLDAEVTSFDLATGLYRIECKIKIADGRVVAMAVLRDLLDFIKIRNDLLACLDRIPGGRAIADRDLKKIPKKRLRSLLVAKGRNMIKGKKTGDLKWQAKQLPMLATWLDSAITIVTKVKSGPIPLEPGSRSKFSFVSDFGGLYRLDLEDHLKCFLLQSAFFTGVLTMAVSSNA</sequence>
<accession>A0AAD7XLJ4</accession>
<protein>
    <submittedName>
        <fullName evidence="2">Uncharacterized protein</fullName>
    </submittedName>
</protein>
<dbReference type="AlphaFoldDB" id="A0AAD7XLJ4"/>
<feature type="compositionally biased region" description="Polar residues" evidence="1">
    <location>
        <begin position="242"/>
        <end position="251"/>
    </location>
</feature>
<keyword evidence="3" id="KW-1185">Reference proteome</keyword>
<evidence type="ECO:0000313" key="2">
    <source>
        <dbReference type="EMBL" id="KAJ8600465.1"/>
    </source>
</evidence>
<feature type="region of interest" description="Disordered" evidence="1">
    <location>
        <begin position="121"/>
        <end position="154"/>
    </location>
</feature>
<feature type="region of interest" description="Disordered" evidence="1">
    <location>
        <begin position="204"/>
        <end position="373"/>
    </location>
</feature>
<evidence type="ECO:0000313" key="3">
    <source>
        <dbReference type="Proteomes" id="UP001230188"/>
    </source>
</evidence>
<feature type="compositionally biased region" description="Acidic residues" evidence="1">
    <location>
        <begin position="144"/>
        <end position="153"/>
    </location>
</feature>
<evidence type="ECO:0000256" key="1">
    <source>
        <dbReference type="SAM" id="MobiDB-lite"/>
    </source>
</evidence>
<organism evidence="2 3">
    <name type="scientific">Chrysophaeum taylorii</name>
    <dbReference type="NCBI Taxonomy" id="2483200"/>
    <lineage>
        <taxon>Eukaryota</taxon>
        <taxon>Sar</taxon>
        <taxon>Stramenopiles</taxon>
        <taxon>Ochrophyta</taxon>
        <taxon>Pelagophyceae</taxon>
        <taxon>Pelagomonadales</taxon>
        <taxon>Pelagomonadaceae</taxon>
        <taxon>Chrysophaeum</taxon>
    </lineage>
</organism>
<name>A0AAD7XLJ4_9STRA</name>
<dbReference type="Proteomes" id="UP001230188">
    <property type="component" value="Unassembled WGS sequence"/>
</dbReference>
<dbReference type="EMBL" id="JAQMWT010000523">
    <property type="protein sequence ID" value="KAJ8600465.1"/>
    <property type="molecule type" value="Genomic_DNA"/>
</dbReference>